<proteinExistence type="predicted"/>
<dbReference type="CDD" id="cd14291">
    <property type="entry name" value="UBA1_NUB1_like"/>
    <property type="match status" value="1"/>
</dbReference>
<dbReference type="GO" id="GO:0005634">
    <property type="term" value="C:nucleus"/>
    <property type="evidence" value="ECO:0007669"/>
    <property type="project" value="TreeGrafter"/>
</dbReference>
<dbReference type="EMBL" id="JANBPY010001130">
    <property type="protein sequence ID" value="KAJ1961474.1"/>
    <property type="molecule type" value="Genomic_DNA"/>
</dbReference>
<name>A0A9W8AN19_9FUNG</name>
<dbReference type="SUPFAM" id="SSF46934">
    <property type="entry name" value="UBA-like"/>
    <property type="match status" value="1"/>
</dbReference>
<evidence type="ECO:0000313" key="3">
    <source>
        <dbReference type="EMBL" id="KAJ1961474.1"/>
    </source>
</evidence>
<dbReference type="PROSITE" id="PS50030">
    <property type="entry name" value="UBA"/>
    <property type="match status" value="1"/>
</dbReference>
<dbReference type="OrthoDB" id="443682at2759"/>
<sequence>MADGTAELVQLLELGIDLEEALIALERCNQDVTQAANYIFSGGLDNCPMEIDPSSEATDTTHFNSPRPSSPKENPSGVNPGPNPSDTGQWDVTPTPPNNDLTTSPQLPSTGAIVPTGHKGDTGASEWFDPTSPLDRRRDTSSTPVGLRPMYDAPLLNSLLQAYLFVPGIAQLLWRVVAPNFEWPSSEGYWNSTGQTLPSEVLLPLRPLVNQVQPPTTASENGVPAVNEAQSRFIYELARLYGFMIESKRAYVDSTCVLYTMLGGHPSQESKGLAEALVRYLDEFTHQMANQQPSQWPENVAGRGSIPRLRSVIQLRPSNGAGRPEVGKELTSIDLPRLPSDTRTVPTPDDPSPSISLYKLLDAVANPPSGPQWVLQSVADVLYLRLPPSDSSAPRIKLEKTLWLDRYLSKNMSQADAIRLLEQQAQGVGNQLSPTSSLDLMSTSQKILDTLATNTVLLSSPYGSPTNEGTDQTSSARLKSQITQTQAFLARRQLIRSGQQQAAQQHMQPIQRQIAQILDDPALKQTSYHLHAAVFARNNASDVMHSWVYIRRSHTQDPTSCSTPSERTGWWCIHDDVVKSVSDSELEAEDTRQLVNIIYISDKLHRESIPELPPSLADNVAEDNSRFIKEMQDLVSHSTAVSNEVPGTTEPVVTSPSHEESLKHNQPEEDTKKQPIQTGDSPSTKDSPTDTDTLTASSSSTHSGQNLPVSATTSRPLSHQPQGENTDGFHTAAVNRFINEAVALENDSPTILRRIDIFMYRAGLHRTIISFWSQFTTDMASPTDETQQSLWQLRACVPYRPCYEEYRDIVQCMIGGFQAALAEEYYEAIQTFKHAYTTNLEWTRRYATLRKETDHPTAPTLADQPLSYLSKQGEIVDNLRYCFQRLNHAALRKARLPAFRTRGLEDGLSVVQLLVDTARVVIPLTLPPGHTNEDESFVDKLGKAWFTIHDTSSADYQPWTLQQSDLINRIVDAYTTWDVNPVDGGIIAQPPEEGKSYVLPHGSTGAPSPRKPQEQPLSQLHRVYEMYQTRMARARADWSDKI</sequence>
<accession>A0A9W8AN19</accession>
<dbReference type="InterPro" id="IPR055335">
    <property type="entry name" value="Ucp6/RUP1"/>
</dbReference>
<evidence type="ECO:0000256" key="1">
    <source>
        <dbReference type="SAM" id="MobiDB-lite"/>
    </source>
</evidence>
<feature type="compositionally biased region" description="Polar residues" evidence="1">
    <location>
        <begin position="55"/>
        <end position="73"/>
    </location>
</feature>
<dbReference type="InterPro" id="IPR009060">
    <property type="entry name" value="UBA-like_sf"/>
</dbReference>
<feature type="compositionally biased region" description="Polar residues" evidence="1">
    <location>
        <begin position="86"/>
        <end position="109"/>
    </location>
</feature>
<feature type="domain" description="UBA" evidence="2">
    <location>
        <begin position="1"/>
        <end position="42"/>
    </location>
</feature>
<feature type="compositionally biased region" description="Polar residues" evidence="1">
    <location>
        <begin position="638"/>
        <end position="656"/>
    </location>
</feature>
<dbReference type="PANTHER" id="PTHR39597:SF1">
    <property type="entry name" value="UBA DOMAIN-CONTAINING PROTEIN RUP1"/>
    <property type="match status" value="1"/>
</dbReference>
<dbReference type="AlphaFoldDB" id="A0A9W8AN19"/>
<gene>
    <name evidence="3" type="ORF">IWQ62_003854</name>
</gene>
<dbReference type="GO" id="GO:0005829">
    <property type="term" value="C:cytosol"/>
    <property type="evidence" value="ECO:0007669"/>
    <property type="project" value="TreeGrafter"/>
</dbReference>
<reference evidence="3" key="1">
    <citation type="submission" date="2022-07" db="EMBL/GenBank/DDBJ databases">
        <title>Phylogenomic reconstructions and comparative analyses of Kickxellomycotina fungi.</title>
        <authorList>
            <person name="Reynolds N.K."/>
            <person name="Stajich J.E."/>
            <person name="Barry K."/>
            <person name="Grigoriev I.V."/>
            <person name="Crous P."/>
            <person name="Smith M.E."/>
        </authorList>
    </citation>
    <scope>NUCLEOTIDE SEQUENCE</scope>
    <source>
        <strain evidence="3">RSA 1196</strain>
    </source>
</reference>
<feature type="compositionally biased region" description="Basic and acidic residues" evidence="1">
    <location>
        <begin position="657"/>
        <end position="673"/>
    </location>
</feature>
<feature type="region of interest" description="Disordered" evidence="1">
    <location>
        <begin position="50"/>
        <end position="148"/>
    </location>
</feature>
<dbReference type="SMART" id="SM00165">
    <property type="entry name" value="UBA"/>
    <property type="match status" value="1"/>
</dbReference>
<comment type="caution">
    <text evidence="3">The sequence shown here is derived from an EMBL/GenBank/DDBJ whole genome shotgun (WGS) entry which is preliminary data.</text>
</comment>
<evidence type="ECO:0000313" key="4">
    <source>
        <dbReference type="Proteomes" id="UP001150925"/>
    </source>
</evidence>
<feature type="region of interest" description="Disordered" evidence="1">
    <location>
        <begin position="990"/>
        <end position="1017"/>
    </location>
</feature>
<feature type="compositionally biased region" description="Low complexity" evidence="1">
    <location>
        <begin position="680"/>
        <end position="703"/>
    </location>
</feature>
<keyword evidence="4" id="KW-1185">Reference proteome</keyword>
<dbReference type="Gene3D" id="1.10.8.10">
    <property type="entry name" value="DNA helicase RuvA subunit, C-terminal domain"/>
    <property type="match status" value="1"/>
</dbReference>
<feature type="compositionally biased region" description="Polar residues" evidence="1">
    <location>
        <begin position="704"/>
        <end position="725"/>
    </location>
</feature>
<dbReference type="InterPro" id="IPR015940">
    <property type="entry name" value="UBA"/>
</dbReference>
<protein>
    <recommendedName>
        <fullName evidence="2">UBA domain-containing protein</fullName>
    </recommendedName>
</protein>
<evidence type="ECO:0000259" key="2">
    <source>
        <dbReference type="PROSITE" id="PS50030"/>
    </source>
</evidence>
<dbReference type="GO" id="GO:0016579">
    <property type="term" value="P:protein deubiquitination"/>
    <property type="evidence" value="ECO:0007669"/>
    <property type="project" value="TreeGrafter"/>
</dbReference>
<feature type="region of interest" description="Disordered" evidence="1">
    <location>
        <begin position="638"/>
        <end position="728"/>
    </location>
</feature>
<dbReference type="Proteomes" id="UP001150925">
    <property type="component" value="Unassembled WGS sequence"/>
</dbReference>
<feature type="region of interest" description="Disordered" evidence="1">
    <location>
        <begin position="317"/>
        <end position="351"/>
    </location>
</feature>
<organism evidence="3 4">
    <name type="scientific">Dispira parvispora</name>
    <dbReference type="NCBI Taxonomy" id="1520584"/>
    <lineage>
        <taxon>Eukaryota</taxon>
        <taxon>Fungi</taxon>
        <taxon>Fungi incertae sedis</taxon>
        <taxon>Zoopagomycota</taxon>
        <taxon>Kickxellomycotina</taxon>
        <taxon>Dimargaritomycetes</taxon>
        <taxon>Dimargaritales</taxon>
        <taxon>Dimargaritaceae</taxon>
        <taxon>Dispira</taxon>
    </lineage>
</organism>
<dbReference type="PANTHER" id="PTHR39597">
    <property type="entry name" value="UBA DOMAIN-CONTAINING PROTEIN RUP1"/>
    <property type="match status" value="1"/>
</dbReference>